<protein>
    <submittedName>
        <fullName evidence="1">Uncharacterized protein</fullName>
    </submittedName>
</protein>
<dbReference type="VEuPathDB" id="FungiDB:An18g03410"/>
<reference evidence="1" key="2">
    <citation type="submission" date="2025-08" db="UniProtKB">
        <authorList>
            <consortium name="RefSeq"/>
        </authorList>
    </citation>
    <scope>IDENTIFICATION</scope>
</reference>
<dbReference type="GeneID" id="84593695"/>
<reference evidence="1" key="1">
    <citation type="submission" date="2025-02" db="EMBL/GenBank/DDBJ databases">
        <authorList>
            <consortium name="NCBI Genome Project"/>
        </authorList>
    </citation>
    <scope>NUCLEOTIDE SEQUENCE</scope>
</reference>
<name>A0AAJ8BXH7_ASPNG</name>
<dbReference type="AlphaFoldDB" id="A0AAJ8BXH7"/>
<sequence>MVISPDSGVSWMTRAQARAFNQPTMKQRVGVQTSDKFYTLGWFRATREAHACRSGGSQLRRMSRTLRVSANLRPEETLYQLPRTFSSPHDALNPSMIHQLSLRSFPLCYPKGIRGSEYCCGLERPGRCAAQQYAAGREYPLGHDLWNRVGATAYWWPAALWTLLNLWSITRGISGRLSGSSTLDPERPSVDSCCYGVCGAMEGILSIYYVHGQLQRAANVSHRQADVGSIVLLPRAASATKPDFLLKTRHGRAEQPTISSGLLGRCSSQLKLGSTRWRKWAPAAIVLLNWALEFPGQSGDLHKPGTTIKIHKDWTRGQHTGRLLK</sequence>
<evidence type="ECO:0000313" key="1">
    <source>
        <dbReference type="RefSeq" id="XP_059605664.1"/>
    </source>
</evidence>
<organism evidence="1">
    <name type="scientific">Aspergillus niger</name>
    <dbReference type="NCBI Taxonomy" id="5061"/>
    <lineage>
        <taxon>Eukaryota</taxon>
        <taxon>Fungi</taxon>
        <taxon>Dikarya</taxon>
        <taxon>Ascomycota</taxon>
        <taxon>Pezizomycotina</taxon>
        <taxon>Eurotiomycetes</taxon>
        <taxon>Eurotiomycetidae</taxon>
        <taxon>Eurotiales</taxon>
        <taxon>Aspergillaceae</taxon>
        <taxon>Aspergillus</taxon>
        <taxon>Aspergillus subgen. Circumdati</taxon>
    </lineage>
</organism>
<dbReference type="KEGG" id="ang:An18g03410"/>
<proteinExistence type="predicted"/>
<gene>
    <name evidence="1" type="ORF">An18g03410</name>
</gene>
<dbReference type="RefSeq" id="XP_059605664.1">
    <property type="nucleotide sequence ID" value="XM_059745717.1"/>
</dbReference>
<accession>A0AAJ8BXH7</accession>